<sequence>MAEEETIVDPHARPTKRNPLFRVARYAARVITLFAAGTIRGIIHSVWHLAYFLLCLFRPITYLFLPAGVITLLLAFAAFVKPETSPAMPSWAMLLMAIGFGVFSIVYAAFVDWIRPPGAVNPADQFGRRD</sequence>
<keyword evidence="1" id="KW-0472">Membrane</keyword>
<accession>A0A6L3Y3X9</accession>
<keyword evidence="1" id="KW-1133">Transmembrane helix</keyword>
<feature type="transmembrane region" description="Helical" evidence="1">
    <location>
        <begin position="91"/>
        <end position="110"/>
    </location>
</feature>
<feature type="transmembrane region" description="Helical" evidence="1">
    <location>
        <begin position="60"/>
        <end position="79"/>
    </location>
</feature>
<proteinExistence type="predicted"/>
<evidence type="ECO:0000256" key="1">
    <source>
        <dbReference type="SAM" id="Phobius"/>
    </source>
</evidence>
<dbReference type="Proteomes" id="UP000481643">
    <property type="component" value="Unassembled WGS sequence"/>
</dbReference>
<dbReference type="EMBL" id="WBVX01000065">
    <property type="protein sequence ID" value="KAB2674454.1"/>
    <property type="molecule type" value="Genomic_DNA"/>
</dbReference>
<reference evidence="2 3" key="1">
    <citation type="submission" date="2019-09" db="EMBL/GenBank/DDBJ databases">
        <title>Taxonomic organization of the family Brucellaceae based on a phylogenomic approach.</title>
        <authorList>
            <person name="Leclercq S."/>
            <person name="Cloeckaert A."/>
            <person name="Zygmunt M.S."/>
        </authorList>
    </citation>
    <scope>NUCLEOTIDE SEQUENCE [LARGE SCALE GENOMIC DNA]</scope>
    <source>
        <strain evidence="2 3">WS1830</strain>
    </source>
</reference>
<keyword evidence="1" id="KW-0812">Transmembrane</keyword>
<comment type="caution">
    <text evidence="2">The sequence shown here is derived from an EMBL/GenBank/DDBJ whole genome shotgun (WGS) entry which is preliminary data.</text>
</comment>
<name>A0A6L3Y3X9_9HYPH</name>
<gene>
    <name evidence="2" type="ORF">F9L08_28515</name>
</gene>
<evidence type="ECO:0000313" key="3">
    <source>
        <dbReference type="Proteomes" id="UP000481643"/>
    </source>
</evidence>
<evidence type="ECO:0000313" key="2">
    <source>
        <dbReference type="EMBL" id="KAB2674454.1"/>
    </source>
</evidence>
<protein>
    <submittedName>
        <fullName evidence="2">Uncharacterized protein</fullName>
    </submittedName>
</protein>
<feature type="transmembrane region" description="Helical" evidence="1">
    <location>
        <begin position="26"/>
        <end position="54"/>
    </location>
</feature>
<dbReference type="RefSeq" id="WP_151654537.1">
    <property type="nucleotide sequence ID" value="NZ_WBVX01000065.1"/>
</dbReference>
<organism evidence="2 3">
    <name type="scientific">Brucella tritici</name>
    <dbReference type="NCBI Taxonomy" id="94626"/>
    <lineage>
        <taxon>Bacteria</taxon>
        <taxon>Pseudomonadati</taxon>
        <taxon>Pseudomonadota</taxon>
        <taxon>Alphaproteobacteria</taxon>
        <taxon>Hyphomicrobiales</taxon>
        <taxon>Brucellaceae</taxon>
        <taxon>Brucella/Ochrobactrum group</taxon>
        <taxon>Brucella</taxon>
    </lineage>
</organism>
<dbReference type="AlphaFoldDB" id="A0A6L3Y3X9"/>